<feature type="domain" description="SWEET-like" evidence="12">
    <location>
        <begin position="657"/>
        <end position="924"/>
    </location>
</feature>
<feature type="transmembrane region" description="Helical" evidence="10">
    <location>
        <begin position="783"/>
        <end position="803"/>
    </location>
</feature>
<feature type="domain" description="DUF2921" evidence="13">
    <location>
        <begin position="452"/>
        <end position="643"/>
    </location>
</feature>
<dbReference type="EMBL" id="MTKT01000790">
    <property type="protein sequence ID" value="OWM88663.1"/>
    <property type="molecule type" value="Genomic_DNA"/>
</dbReference>
<evidence type="ECO:0000256" key="6">
    <source>
        <dbReference type="ARBA" id="ARBA00022692"/>
    </source>
</evidence>
<evidence type="ECO:0000256" key="5">
    <source>
        <dbReference type="ARBA" id="ARBA00022679"/>
    </source>
</evidence>
<feature type="transmembrane region" description="Helical" evidence="10">
    <location>
        <begin position="699"/>
        <end position="723"/>
    </location>
</feature>
<evidence type="ECO:0000313" key="17">
    <source>
        <dbReference type="RefSeq" id="XP_031405838.1"/>
    </source>
</evidence>
<feature type="transmembrane region" description="Helical" evidence="10">
    <location>
        <begin position="666"/>
        <end position="687"/>
    </location>
</feature>
<evidence type="ECO:0000313" key="14">
    <source>
        <dbReference type="EMBL" id="OWM88663.1"/>
    </source>
</evidence>
<evidence type="ECO:0000256" key="1">
    <source>
        <dbReference type="ARBA" id="ARBA00000900"/>
    </source>
</evidence>
<reference evidence="15" key="1">
    <citation type="journal article" date="2017" name="Plant J.">
        <title>The pomegranate (Punica granatum L.) genome and the genomics of punicalagin biosynthesis.</title>
        <authorList>
            <person name="Qin G."/>
            <person name="Xu C."/>
            <person name="Ming R."/>
            <person name="Tang H."/>
            <person name="Guyot R."/>
            <person name="Kramer E.M."/>
            <person name="Hu Y."/>
            <person name="Yi X."/>
            <person name="Qi Y."/>
            <person name="Xu X."/>
            <person name="Gao Z."/>
            <person name="Pan H."/>
            <person name="Jian J."/>
            <person name="Tian Y."/>
            <person name="Yue Z."/>
            <person name="Xu Y."/>
        </authorList>
    </citation>
    <scope>NUCLEOTIDE SEQUENCE [LARGE SCALE GENOMIC DNA]</scope>
    <source>
        <strain evidence="15">cv. Dabenzi</strain>
    </source>
</reference>
<comment type="catalytic activity">
    <reaction evidence="1">
        <text>S-ubiquitinyl-[E2 ubiquitin-conjugating enzyme]-L-cysteine + [acceptor protein]-L-lysine = [E2 ubiquitin-conjugating enzyme]-L-cysteine + N(6)-ubiquitinyl-[acceptor protein]-L-lysine.</text>
        <dbReference type="EC" id="2.3.2.27"/>
    </reaction>
</comment>
<evidence type="ECO:0000256" key="10">
    <source>
        <dbReference type="SAM" id="Phobius"/>
    </source>
</evidence>
<evidence type="ECO:0000256" key="4">
    <source>
        <dbReference type="ARBA" id="ARBA00012483"/>
    </source>
</evidence>
<sequence>MRPSTFPWIQIHTLAFFTLSAGLLAEQISYSDHCSSFVPEAASDINSYSVDTFPLSQHHAGYYSGNLRNILKTLPSSSPPFLANSSSDSSNHLTFQTRDVHETAREGVLKVEADLLLRVFNYDDFYVTEVRSYGTAYFPSFFHRSPSRKRVRSWVFFRLEGFWSETSGKLCMVGSTFTSEREGDGDLNLKAVLKMENVKNSANIASLFTGTLESLSSGDDNDRHFDSLSLLMFPQSNYQYSLVTEVKETGSTVGAFGRNLPVGLSPRSGQFCSTFQMLGYSIKLKHAANCDDPAKNCTPFGRLHSLPSTMSWRHLGCLESDHDRKVRVLVHLSNVMDYSYLSSFDPSMTLVGEGRWDERKNLLQVIACRIHTTGGSFSSAGVEDCSIELSFSFPATWSIKERNVMLGEIRSTRRSNESGYFDPIVIQHTGSEALDLPGLKYNYSEVKRTKQLCPAKKQEIMTTGRRRYPDRFSRDLSFDMSVEVSGGKKLAWGYSYPLFVGNRAFDRFTYGMPESNMNTGDSGVKTNSSTESQFNIAYEISLTMLEKGKSSGRAGIATGLLNGSSVSNESMKISAEGVYDTETGRLCMMGCRSLETLKPDSTDCEILIRFQFPPLDSKKAKDTIKGSIESMRKRSDPLYFNRLNISASAFYAEVSARTIWRLDLELSLVLISNTLSCISVGFQILYVQKHSQVLPYASLLMLTILSLGPGIPLVLNFEALFLETRNRQSFYLESGRWLEANEVLVRAATLVAFLFQFRLLQLSFSSRRGEGDHTKSRGAEKKALLLSLPLYVLGTFAVLFLNWKTSSDNSMWGALKSYAGLVLDGFLLPQILLNLLRDSTEKVLSTPFYVGTTLVRLVPHGYDLWRGHNFVQTQFDGSYIYGTSDTDFYSTAWDVIIPFGGITFAAIVYLQQRFGGCCIIPPKFRKNSISYEKVPVVSDA</sequence>
<dbReference type="InterPro" id="IPR021319">
    <property type="entry name" value="DUF2921"/>
</dbReference>
<dbReference type="GO" id="GO:0012505">
    <property type="term" value="C:endomembrane system"/>
    <property type="evidence" value="ECO:0007669"/>
    <property type="project" value="UniProtKB-SubCell"/>
</dbReference>
<keyword evidence="5" id="KW-0808">Transferase</keyword>
<reference evidence="17" key="4">
    <citation type="submission" date="2025-04" db="UniProtKB">
        <authorList>
            <consortium name="RefSeq"/>
        </authorList>
    </citation>
    <scope>IDENTIFICATION</scope>
    <source>
        <tissue evidence="17">Leaf</tissue>
    </source>
</reference>
<comment type="subcellular location">
    <subcellularLocation>
        <location evidence="2">Endomembrane system</location>
        <topology evidence="2">Multi-pass membrane protein</topology>
    </subcellularLocation>
</comment>
<protein>
    <recommendedName>
        <fullName evidence="4">RING-type E3 ubiquitin transferase</fullName>
        <ecNumber evidence="4">2.3.2.27</ecNumber>
    </recommendedName>
</protein>
<evidence type="ECO:0000259" key="13">
    <source>
        <dbReference type="Pfam" id="PF25333"/>
    </source>
</evidence>
<organism evidence="14 15">
    <name type="scientific">Punica granatum</name>
    <name type="common">Pomegranate</name>
    <dbReference type="NCBI Taxonomy" id="22663"/>
    <lineage>
        <taxon>Eukaryota</taxon>
        <taxon>Viridiplantae</taxon>
        <taxon>Streptophyta</taxon>
        <taxon>Embryophyta</taxon>
        <taxon>Tracheophyta</taxon>
        <taxon>Spermatophyta</taxon>
        <taxon>Magnoliopsida</taxon>
        <taxon>eudicotyledons</taxon>
        <taxon>Gunneridae</taxon>
        <taxon>Pentapetalae</taxon>
        <taxon>rosids</taxon>
        <taxon>malvids</taxon>
        <taxon>Myrtales</taxon>
        <taxon>Lythraceae</taxon>
        <taxon>Punica</taxon>
    </lineage>
</organism>
<evidence type="ECO:0000256" key="8">
    <source>
        <dbReference type="ARBA" id="ARBA00022989"/>
    </source>
</evidence>
<keyword evidence="8 10" id="KW-1133">Transmembrane helix</keyword>
<dbReference type="Proteomes" id="UP000515151">
    <property type="component" value="Chromosome 7"/>
</dbReference>
<evidence type="ECO:0000313" key="15">
    <source>
        <dbReference type="Proteomes" id="UP000197138"/>
    </source>
</evidence>
<evidence type="ECO:0000313" key="16">
    <source>
        <dbReference type="Proteomes" id="UP000515151"/>
    </source>
</evidence>
<evidence type="ECO:0000256" key="3">
    <source>
        <dbReference type="ARBA" id="ARBA00004906"/>
    </source>
</evidence>
<feature type="chain" id="PRO_5044569209" description="RING-type E3 ubiquitin transferase" evidence="11">
    <location>
        <begin position="26"/>
        <end position="940"/>
    </location>
</feature>
<evidence type="ECO:0000259" key="12">
    <source>
        <dbReference type="Pfam" id="PF11145"/>
    </source>
</evidence>
<evidence type="ECO:0000256" key="7">
    <source>
        <dbReference type="ARBA" id="ARBA00022786"/>
    </source>
</evidence>
<keyword evidence="7" id="KW-0833">Ubl conjugation pathway</keyword>
<comment type="pathway">
    <text evidence="3">Protein modification; protein ubiquitination.</text>
</comment>
<dbReference type="AlphaFoldDB" id="A0A218XUM3"/>
<gene>
    <name evidence="17" type="primary">LOC116214596</name>
    <name evidence="14" type="ORF">CDL15_Pgr002430</name>
</gene>
<reference evidence="16" key="3">
    <citation type="journal article" date="2020" name="Plant Biotechnol. J.">
        <title>The pomegranate (Punica granatum L.) draft genome dissects genetic divergence between soft- and hard-seeded cultivars.</title>
        <authorList>
            <person name="Luo X."/>
            <person name="Li H."/>
            <person name="Wu Z."/>
            <person name="Yao W."/>
            <person name="Zhao P."/>
            <person name="Cao D."/>
            <person name="Yu H."/>
            <person name="Li K."/>
            <person name="Poudel K."/>
            <person name="Zhao D."/>
            <person name="Zhang F."/>
            <person name="Xia X."/>
            <person name="Chen L."/>
            <person name="Wang Q."/>
            <person name="Jing D."/>
            <person name="Cao S."/>
        </authorList>
    </citation>
    <scope>NUCLEOTIDE SEQUENCE [LARGE SCALE GENOMIC DNA]</scope>
</reference>
<evidence type="ECO:0000256" key="11">
    <source>
        <dbReference type="SAM" id="SignalP"/>
    </source>
</evidence>
<keyword evidence="11" id="KW-0732">Signal</keyword>
<keyword evidence="16" id="KW-1185">Reference proteome</keyword>
<dbReference type="Proteomes" id="UP000197138">
    <property type="component" value="Unassembled WGS sequence"/>
</dbReference>
<dbReference type="EC" id="2.3.2.27" evidence="4"/>
<dbReference type="InterPro" id="IPR057425">
    <property type="entry name" value="DUF2921_N"/>
</dbReference>
<keyword evidence="9 10" id="KW-0472">Membrane</keyword>
<dbReference type="PANTHER" id="PTHR33389">
    <property type="entry name" value="FAMILY PROTEIN, PUTATIVE (DUF2921)-RELATED"/>
    <property type="match status" value="1"/>
</dbReference>
<dbReference type="PANTHER" id="PTHR33389:SF18">
    <property type="entry name" value="OS01G0677900 PROTEIN"/>
    <property type="match status" value="1"/>
</dbReference>
<feature type="signal peptide" evidence="11">
    <location>
        <begin position="1"/>
        <end position="25"/>
    </location>
</feature>
<dbReference type="GO" id="GO:0061630">
    <property type="term" value="F:ubiquitin protein ligase activity"/>
    <property type="evidence" value="ECO:0007669"/>
    <property type="project" value="UniProtKB-EC"/>
</dbReference>
<feature type="domain" description="DUF2921" evidence="13">
    <location>
        <begin position="283"/>
        <end position="424"/>
    </location>
</feature>
<dbReference type="GeneID" id="116214596"/>
<accession>A0A218XUM3</accession>
<feature type="transmembrane region" description="Helical" evidence="10">
    <location>
        <begin position="743"/>
        <end position="762"/>
    </location>
</feature>
<dbReference type="Pfam" id="PF25333">
    <property type="entry name" value="DUF2921_N"/>
    <property type="match status" value="3"/>
</dbReference>
<dbReference type="Pfam" id="PF11145">
    <property type="entry name" value="DUF2921"/>
    <property type="match status" value="1"/>
</dbReference>
<reference evidence="14" key="2">
    <citation type="submission" date="2017-06" db="EMBL/GenBank/DDBJ databases">
        <title>The pomegranate genome and the genomics of punicalagin biosynthesis.</title>
        <authorList>
            <person name="Xu C."/>
        </authorList>
    </citation>
    <scope>NUCLEOTIDE SEQUENCE [LARGE SCALE GENOMIC DNA]</scope>
    <source>
        <tissue evidence="14">Fresh leaf</tissue>
    </source>
</reference>
<dbReference type="OrthoDB" id="607498at2759"/>
<evidence type="ECO:0000256" key="9">
    <source>
        <dbReference type="ARBA" id="ARBA00023136"/>
    </source>
</evidence>
<evidence type="ECO:0000256" key="2">
    <source>
        <dbReference type="ARBA" id="ARBA00004127"/>
    </source>
</evidence>
<feature type="domain" description="DUF2921" evidence="13">
    <location>
        <begin position="30"/>
        <end position="229"/>
    </location>
</feature>
<keyword evidence="6 10" id="KW-0812">Transmembrane</keyword>
<name>A0A218XUM3_PUNGR</name>
<proteinExistence type="predicted"/>
<dbReference type="RefSeq" id="XP_031405838.1">
    <property type="nucleotide sequence ID" value="XM_031549978.1"/>
</dbReference>